<evidence type="ECO:0000256" key="1">
    <source>
        <dbReference type="SAM" id="SignalP"/>
    </source>
</evidence>
<dbReference type="Proteomes" id="UP000621560">
    <property type="component" value="Unassembled WGS sequence"/>
</dbReference>
<evidence type="ECO:0008006" key="4">
    <source>
        <dbReference type="Google" id="ProtNLM"/>
    </source>
</evidence>
<proteinExistence type="predicted"/>
<reference evidence="2" key="1">
    <citation type="submission" date="2020-09" db="EMBL/GenBank/DDBJ databases">
        <title>A novel bacterium of genus Paenibacillus, isolated from South China Sea.</title>
        <authorList>
            <person name="Huang H."/>
            <person name="Mo K."/>
            <person name="Hu Y."/>
        </authorList>
    </citation>
    <scope>NUCLEOTIDE SEQUENCE</scope>
    <source>
        <strain evidence="2">IB182496</strain>
    </source>
</reference>
<evidence type="ECO:0000313" key="3">
    <source>
        <dbReference type="Proteomes" id="UP000621560"/>
    </source>
</evidence>
<dbReference type="PROSITE" id="PS51257">
    <property type="entry name" value="PROKAR_LIPOPROTEIN"/>
    <property type="match status" value="1"/>
</dbReference>
<keyword evidence="1" id="KW-0732">Signal</keyword>
<keyword evidence="3" id="KW-1185">Reference proteome</keyword>
<protein>
    <recommendedName>
        <fullName evidence="4">Sporulation lipoprotein YhcN/YlaJ</fullName>
    </recommendedName>
</protein>
<accession>A0A927BQZ9</accession>
<sequence>MRTRNKLAAALLIGMLTLTACTNGMVNDGTNHIGNNNGGDELNGNGANNGMNGGNGEMTNQAHGMTGMHGEAFIPGASGVHSKTTNERGATTYGMGTSTYSRIGSSGLQSEGFSSHLESRLSGAGIDGVSVLVIDDLVVAATEREEMTASQYDPMQRKVLSQTGGFSGHGQEPGSRVGTYGTEPEPGMEQDNNLEQAVDKIHEFMGANVKILTATSPEAVELIQRIRSEAHGERPGRGMADDIVKLLELASDSNSK</sequence>
<dbReference type="EMBL" id="JACXIZ010000007">
    <property type="protein sequence ID" value="MBD2843939.1"/>
    <property type="molecule type" value="Genomic_DNA"/>
</dbReference>
<dbReference type="RefSeq" id="WP_190914160.1">
    <property type="nucleotide sequence ID" value="NZ_JACXIZ010000007.1"/>
</dbReference>
<dbReference type="AlphaFoldDB" id="A0A927BQZ9"/>
<evidence type="ECO:0000313" key="2">
    <source>
        <dbReference type="EMBL" id="MBD2843939.1"/>
    </source>
</evidence>
<comment type="caution">
    <text evidence="2">The sequence shown here is derived from an EMBL/GenBank/DDBJ whole genome shotgun (WGS) entry which is preliminary data.</text>
</comment>
<feature type="signal peptide" evidence="1">
    <location>
        <begin position="1"/>
        <end position="20"/>
    </location>
</feature>
<feature type="chain" id="PRO_5038845747" description="Sporulation lipoprotein YhcN/YlaJ" evidence="1">
    <location>
        <begin position="21"/>
        <end position="256"/>
    </location>
</feature>
<gene>
    <name evidence="2" type="ORF">IDH44_01935</name>
</gene>
<name>A0A927BQZ9_9BACL</name>
<organism evidence="2 3">
    <name type="scientific">Paenibacillus sabuli</name>
    <dbReference type="NCBI Taxonomy" id="2772509"/>
    <lineage>
        <taxon>Bacteria</taxon>
        <taxon>Bacillati</taxon>
        <taxon>Bacillota</taxon>
        <taxon>Bacilli</taxon>
        <taxon>Bacillales</taxon>
        <taxon>Paenibacillaceae</taxon>
        <taxon>Paenibacillus</taxon>
    </lineage>
</organism>